<dbReference type="InterPro" id="IPR007374">
    <property type="entry name" value="ASCH_domain"/>
</dbReference>
<sequence>MSESQPAPALPAPDTAAAAELWQAYMAAHPHAAAAAPEYTVEYFGDSPALAEELLALVISGRKRATAELVSEFLHRDDRLPRIGSHWIACDSIGAPRIVIRSTEFRVGPSTSVDAAFAFDEGEDDRTLESWVREHRAYWSRVCAARGAVWDPAEDVVFERFSVVWPPEVADDIGSAPGSALNHASVAATAPGT</sequence>
<protein>
    <submittedName>
        <fullName evidence="2">ASCH domain-containing protein</fullName>
    </submittedName>
</protein>
<dbReference type="Pfam" id="PF04266">
    <property type="entry name" value="ASCH"/>
    <property type="match status" value="1"/>
</dbReference>
<feature type="domain" description="ASCH" evidence="1">
    <location>
        <begin position="42"/>
        <end position="165"/>
    </location>
</feature>
<dbReference type="Gene3D" id="3.10.400.10">
    <property type="entry name" value="Sulfate adenylyltransferase"/>
    <property type="match status" value="1"/>
</dbReference>
<proteinExistence type="predicted"/>
<dbReference type="PANTHER" id="PTHR39203">
    <property type="entry name" value="CYTOPLASMIC PROTEIN-RELATED"/>
    <property type="match status" value="1"/>
</dbReference>
<dbReference type="InterPro" id="IPR009326">
    <property type="entry name" value="DUF984"/>
</dbReference>
<dbReference type="SUPFAM" id="SSF88697">
    <property type="entry name" value="PUA domain-like"/>
    <property type="match status" value="1"/>
</dbReference>
<dbReference type="EMBL" id="CP095043">
    <property type="protein sequence ID" value="UOQ59496.1"/>
    <property type="molecule type" value="Genomic_DNA"/>
</dbReference>
<accession>A0ABY4FT66</accession>
<evidence type="ECO:0000259" key="1">
    <source>
        <dbReference type="SMART" id="SM01022"/>
    </source>
</evidence>
<dbReference type="CDD" id="cd06553">
    <property type="entry name" value="ASCH_Ef3133_like"/>
    <property type="match status" value="1"/>
</dbReference>
<evidence type="ECO:0000313" key="2">
    <source>
        <dbReference type="EMBL" id="UOQ59496.1"/>
    </source>
</evidence>
<dbReference type="Proteomes" id="UP000831775">
    <property type="component" value="Chromosome"/>
</dbReference>
<gene>
    <name evidence="2" type="ORF">MUN76_10570</name>
</gene>
<evidence type="ECO:0000313" key="3">
    <source>
        <dbReference type="Proteomes" id="UP000831775"/>
    </source>
</evidence>
<name>A0ABY4FT66_9MICO</name>
<reference evidence="2 3" key="1">
    <citation type="submission" date="2022-04" db="EMBL/GenBank/DDBJ databases">
        <title>Leucobacter sp. isolated from rhizosphere of onion.</title>
        <authorList>
            <person name="Won M."/>
            <person name="Lee C.-M."/>
            <person name="Woen H.-Y."/>
            <person name="Kwon S.-W."/>
        </authorList>
    </citation>
    <scope>NUCLEOTIDE SEQUENCE [LARGE SCALE GENOMIC DNA]</scope>
    <source>
        <strain evidence="2 3">H25R-14</strain>
    </source>
</reference>
<organism evidence="2 3">
    <name type="scientific">Leucobacter rhizosphaerae</name>
    <dbReference type="NCBI Taxonomy" id="2932245"/>
    <lineage>
        <taxon>Bacteria</taxon>
        <taxon>Bacillati</taxon>
        <taxon>Actinomycetota</taxon>
        <taxon>Actinomycetes</taxon>
        <taxon>Micrococcales</taxon>
        <taxon>Microbacteriaceae</taxon>
        <taxon>Leucobacter</taxon>
    </lineage>
</organism>
<keyword evidence="3" id="KW-1185">Reference proteome</keyword>
<dbReference type="InterPro" id="IPR015947">
    <property type="entry name" value="PUA-like_sf"/>
</dbReference>
<dbReference type="SMART" id="SM01022">
    <property type="entry name" value="ASCH"/>
    <property type="match status" value="1"/>
</dbReference>
<dbReference type="PANTHER" id="PTHR39203:SF1">
    <property type="entry name" value="CYTOPLASMIC PROTEIN"/>
    <property type="match status" value="1"/>
</dbReference>
<dbReference type="RefSeq" id="WP_244684538.1">
    <property type="nucleotide sequence ID" value="NZ_CP095043.1"/>
</dbReference>